<dbReference type="InterPro" id="IPR051238">
    <property type="entry name" value="GDSL_esterase/lipase"/>
</dbReference>
<dbReference type="Gramene" id="OIW20186">
    <property type="protein sequence ID" value="OIW20186"/>
    <property type="gene ID" value="TanjilG_06587"/>
</dbReference>
<gene>
    <name evidence="8" type="ORF">TanjilG_06587</name>
</gene>
<evidence type="ECO:0000256" key="2">
    <source>
        <dbReference type="ARBA" id="ARBA00008668"/>
    </source>
</evidence>
<dbReference type="STRING" id="3871.A0A394D9J8"/>
<name>A0A394D9J8_LUPAN</name>
<keyword evidence="5" id="KW-0378">Hydrolase</keyword>
<evidence type="ECO:0000256" key="7">
    <source>
        <dbReference type="ARBA" id="ARBA00023098"/>
    </source>
</evidence>
<keyword evidence="6" id="KW-0442">Lipid degradation</keyword>
<accession>A0A394D9J8</accession>
<comment type="similarity">
    <text evidence="2">Belongs to the 'GDSL' lipolytic enzyme family.</text>
</comment>
<evidence type="ECO:0008006" key="10">
    <source>
        <dbReference type="Google" id="ProtNLM"/>
    </source>
</evidence>
<dbReference type="AlphaFoldDB" id="A0A394D9J8"/>
<dbReference type="Pfam" id="PF00657">
    <property type="entry name" value="Lipase_GDSL"/>
    <property type="match status" value="1"/>
</dbReference>
<keyword evidence="3" id="KW-0964">Secreted</keyword>
<proteinExistence type="inferred from homology"/>
<comment type="subcellular location">
    <subcellularLocation>
        <location evidence="1">Secreted</location>
    </subcellularLocation>
</comment>
<dbReference type="InterPro" id="IPR001087">
    <property type="entry name" value="GDSL"/>
</dbReference>
<keyword evidence="9" id="KW-1185">Reference proteome</keyword>
<evidence type="ECO:0000256" key="3">
    <source>
        <dbReference type="ARBA" id="ARBA00022525"/>
    </source>
</evidence>
<dbReference type="InterPro" id="IPR036514">
    <property type="entry name" value="SGNH_hydro_sf"/>
</dbReference>
<protein>
    <recommendedName>
        <fullName evidence="10">GDSL esterase/lipase</fullName>
    </recommendedName>
</protein>
<evidence type="ECO:0000313" key="8">
    <source>
        <dbReference type="EMBL" id="OIW20186.1"/>
    </source>
</evidence>
<evidence type="ECO:0000256" key="4">
    <source>
        <dbReference type="ARBA" id="ARBA00022729"/>
    </source>
</evidence>
<reference evidence="8 9" key="1">
    <citation type="journal article" date="2017" name="Plant Biotechnol. J.">
        <title>A comprehensive draft genome sequence for lupin (Lupinus angustifolius), an emerging health food: insights into plant-microbe interactions and legume evolution.</title>
        <authorList>
            <person name="Hane J.K."/>
            <person name="Ming Y."/>
            <person name="Kamphuis L.G."/>
            <person name="Nelson M.N."/>
            <person name="Garg G."/>
            <person name="Atkins C.A."/>
            <person name="Bayer P.E."/>
            <person name="Bravo A."/>
            <person name="Bringans S."/>
            <person name="Cannon S."/>
            <person name="Edwards D."/>
            <person name="Foley R."/>
            <person name="Gao L.L."/>
            <person name="Harrison M.J."/>
            <person name="Huang W."/>
            <person name="Hurgobin B."/>
            <person name="Li S."/>
            <person name="Liu C.W."/>
            <person name="McGrath A."/>
            <person name="Morahan G."/>
            <person name="Murray J."/>
            <person name="Weller J."/>
            <person name="Jian J."/>
            <person name="Singh K.B."/>
        </authorList>
    </citation>
    <scope>NUCLEOTIDE SEQUENCE [LARGE SCALE GENOMIC DNA]</scope>
    <source>
        <strain evidence="9">cv. Tanjil</strain>
        <tissue evidence="8">Whole plant</tissue>
    </source>
</reference>
<evidence type="ECO:0000256" key="6">
    <source>
        <dbReference type="ARBA" id="ARBA00022963"/>
    </source>
</evidence>
<evidence type="ECO:0000256" key="1">
    <source>
        <dbReference type="ARBA" id="ARBA00004613"/>
    </source>
</evidence>
<dbReference type="EMBL" id="MLAU01006845">
    <property type="protein sequence ID" value="OIW20186.1"/>
    <property type="molecule type" value="Genomic_DNA"/>
</dbReference>
<evidence type="ECO:0000256" key="5">
    <source>
        <dbReference type="ARBA" id="ARBA00022801"/>
    </source>
</evidence>
<keyword evidence="7" id="KW-0443">Lipid metabolism</keyword>
<dbReference type="GO" id="GO:0016788">
    <property type="term" value="F:hydrolase activity, acting on ester bonds"/>
    <property type="evidence" value="ECO:0007669"/>
    <property type="project" value="InterPro"/>
</dbReference>
<dbReference type="GO" id="GO:0016042">
    <property type="term" value="P:lipid catabolic process"/>
    <property type="evidence" value="ECO:0007669"/>
    <property type="project" value="UniProtKB-KW"/>
</dbReference>
<dbReference type="Proteomes" id="UP000188354">
    <property type="component" value="Unassembled WGS sequence"/>
</dbReference>
<organism evidence="8 9">
    <name type="scientific">Lupinus angustifolius</name>
    <name type="common">Narrow-leaved blue lupine</name>
    <dbReference type="NCBI Taxonomy" id="3871"/>
    <lineage>
        <taxon>Eukaryota</taxon>
        <taxon>Viridiplantae</taxon>
        <taxon>Streptophyta</taxon>
        <taxon>Embryophyta</taxon>
        <taxon>Tracheophyta</taxon>
        <taxon>Spermatophyta</taxon>
        <taxon>Magnoliopsida</taxon>
        <taxon>eudicotyledons</taxon>
        <taxon>Gunneridae</taxon>
        <taxon>Pentapetalae</taxon>
        <taxon>rosids</taxon>
        <taxon>fabids</taxon>
        <taxon>Fabales</taxon>
        <taxon>Fabaceae</taxon>
        <taxon>Papilionoideae</taxon>
        <taxon>50 kb inversion clade</taxon>
        <taxon>genistoids sensu lato</taxon>
        <taxon>core genistoids</taxon>
        <taxon>Genisteae</taxon>
        <taxon>Lupinus</taxon>
    </lineage>
</organism>
<evidence type="ECO:0000313" key="9">
    <source>
        <dbReference type="Proteomes" id="UP000188354"/>
    </source>
</evidence>
<dbReference type="PANTHER" id="PTHR45650:SF75">
    <property type="entry name" value="GDSL-LIKE LIPASE_ACYLHYDROLASE"/>
    <property type="match status" value="1"/>
</dbReference>
<comment type="caution">
    <text evidence="8">The sequence shown here is derived from an EMBL/GenBank/DDBJ whole genome shotgun (WGS) entry which is preliminary data.</text>
</comment>
<dbReference type="PANTHER" id="PTHR45650">
    <property type="entry name" value="GDSL-LIKE LIPASE/ACYLHYDROLASE-RELATED"/>
    <property type="match status" value="1"/>
</dbReference>
<dbReference type="Gene3D" id="3.40.50.1110">
    <property type="entry name" value="SGNH hydrolase"/>
    <property type="match status" value="1"/>
</dbReference>
<keyword evidence="4" id="KW-0732">Signal</keyword>
<sequence>MVGDSAQLFIVLIDGQGAHISLGLQLENHRVIVTQIASKLGGLKKAKEYLSKCLYYVNIGSNDYLNNYFLPEYYPTSTIYTPEQYAEALIDELILNLQVLHQIGARKFSLNGLGLVGCIPQAITLRGKNGSSTCVEEDNKAVLLFDDKLRSLVDKLNKEFIDSKFVFVDQAMIKSENYPMLKEIYKLNIKFDQCDYGFHFRYEGYDKSVLRS</sequence>
<dbReference type="GO" id="GO:0005576">
    <property type="term" value="C:extracellular region"/>
    <property type="evidence" value="ECO:0007669"/>
    <property type="project" value="UniProtKB-SubCell"/>
</dbReference>